<dbReference type="EMBL" id="CP113524">
    <property type="protein sequence ID" value="WAJ23647.1"/>
    <property type="molecule type" value="Genomic_DNA"/>
</dbReference>
<evidence type="ECO:0000313" key="8">
    <source>
        <dbReference type="Proteomes" id="UP001163115"/>
    </source>
</evidence>
<feature type="domain" description="Sensor histidine kinase NatK-like C-terminal" evidence="5">
    <location>
        <begin position="298"/>
        <end position="402"/>
    </location>
</feature>
<keyword evidence="4" id="KW-1133">Transmembrane helix</keyword>
<dbReference type="Pfam" id="PF14501">
    <property type="entry name" value="HATPase_c_5"/>
    <property type="match status" value="1"/>
</dbReference>
<evidence type="ECO:0000256" key="2">
    <source>
        <dbReference type="ARBA" id="ARBA00022679"/>
    </source>
</evidence>
<proteinExistence type="predicted"/>
<dbReference type="PANTHER" id="PTHR40448">
    <property type="entry name" value="TWO-COMPONENT SENSOR HISTIDINE KINASE"/>
    <property type="match status" value="1"/>
</dbReference>
<dbReference type="InterPro" id="IPR016120">
    <property type="entry name" value="Sig_transdc_His_kin_SpoOB"/>
</dbReference>
<dbReference type="SUPFAM" id="SSF55874">
    <property type="entry name" value="ATPase domain of HSP90 chaperone/DNA topoisomerase II/histidine kinase"/>
    <property type="match status" value="1"/>
</dbReference>
<keyword evidence="3" id="KW-0418">Kinase</keyword>
<organism evidence="7 8">
    <name type="scientific">Lacrimispora xylanolytica</name>
    <dbReference type="NCBI Taxonomy" id="29375"/>
    <lineage>
        <taxon>Bacteria</taxon>
        <taxon>Bacillati</taxon>
        <taxon>Bacillota</taxon>
        <taxon>Clostridia</taxon>
        <taxon>Lachnospirales</taxon>
        <taxon>Lachnospiraceae</taxon>
        <taxon>Lacrimispora</taxon>
    </lineage>
</organism>
<feature type="transmembrane region" description="Helical" evidence="4">
    <location>
        <begin position="65"/>
        <end position="86"/>
    </location>
</feature>
<dbReference type="PANTHER" id="PTHR40448:SF1">
    <property type="entry name" value="TWO-COMPONENT SENSOR HISTIDINE KINASE"/>
    <property type="match status" value="1"/>
</dbReference>
<feature type="transmembrane region" description="Helical" evidence="4">
    <location>
        <begin position="131"/>
        <end position="151"/>
    </location>
</feature>
<protein>
    <submittedName>
        <fullName evidence="7">GHKL domain-containing protein</fullName>
    </submittedName>
</protein>
<name>A0ABY7AAE5_9FIRM</name>
<evidence type="ECO:0000313" key="7">
    <source>
        <dbReference type="EMBL" id="WAJ23647.1"/>
    </source>
</evidence>
<dbReference type="Pfam" id="PF14689">
    <property type="entry name" value="SPOB_a"/>
    <property type="match status" value="1"/>
</dbReference>
<evidence type="ECO:0000256" key="3">
    <source>
        <dbReference type="ARBA" id="ARBA00022777"/>
    </source>
</evidence>
<dbReference type="Gene3D" id="3.30.565.10">
    <property type="entry name" value="Histidine kinase-like ATPase, C-terminal domain"/>
    <property type="match status" value="1"/>
</dbReference>
<dbReference type="SUPFAM" id="SSF55890">
    <property type="entry name" value="Sporulation response regulatory protein Spo0B"/>
    <property type="match status" value="1"/>
</dbReference>
<dbReference type="InterPro" id="IPR032834">
    <property type="entry name" value="NatK-like_C"/>
</dbReference>
<keyword evidence="4" id="KW-0472">Membrane</keyword>
<feature type="domain" description="SpoOB alpha-helical" evidence="6">
    <location>
        <begin position="204"/>
        <end position="257"/>
    </location>
</feature>
<evidence type="ECO:0000259" key="6">
    <source>
        <dbReference type="Pfam" id="PF14689"/>
    </source>
</evidence>
<dbReference type="Proteomes" id="UP001163115">
    <property type="component" value="Chromosome"/>
</dbReference>
<dbReference type="RefSeq" id="WP_268115016.1">
    <property type="nucleotide sequence ID" value="NZ_CP113524.1"/>
</dbReference>
<gene>
    <name evidence="7" type="ORF">OW255_19155</name>
</gene>
<keyword evidence="4" id="KW-0812">Transmembrane</keyword>
<evidence type="ECO:0000256" key="1">
    <source>
        <dbReference type="ARBA" id="ARBA00022553"/>
    </source>
</evidence>
<dbReference type="InterPro" id="IPR039506">
    <property type="entry name" value="SPOB_a"/>
</dbReference>
<feature type="transmembrane region" description="Helical" evidence="4">
    <location>
        <begin position="98"/>
        <end position="119"/>
    </location>
</feature>
<feature type="transmembrane region" description="Helical" evidence="4">
    <location>
        <begin position="163"/>
        <end position="186"/>
    </location>
</feature>
<dbReference type="CDD" id="cd16935">
    <property type="entry name" value="HATPase_AgrC-ComD-like"/>
    <property type="match status" value="1"/>
</dbReference>
<dbReference type="InterPro" id="IPR036890">
    <property type="entry name" value="HATPase_C_sf"/>
</dbReference>
<reference evidence="7" key="1">
    <citation type="submission" date="2022-11" db="EMBL/GenBank/DDBJ databases">
        <title>Lacrimispora xylanolytica sy1, complete genome.</title>
        <authorList>
            <person name="Choi S."/>
        </authorList>
    </citation>
    <scope>NUCLEOTIDE SEQUENCE</scope>
    <source>
        <strain evidence="7">Sy1</strain>
    </source>
</reference>
<keyword evidence="2" id="KW-0808">Transferase</keyword>
<evidence type="ECO:0000259" key="5">
    <source>
        <dbReference type="Pfam" id="PF14501"/>
    </source>
</evidence>
<keyword evidence="1" id="KW-0597">Phosphoprotein</keyword>
<sequence length="405" mass="45818">MLKARFSHALTLLGIAVTQALVSFININLGLYKVFPQEVFFLLTTTAMILILFENQTGKKIMIAIFMDGLGYTSNFIFLPLIQYTAKRVAGHLLWYDLLYGLCDGLTILFFALVLEWVARKYRNLKGEISLEGNIYLLLLSCFIKYSVIYYGTRSMASDNSLWTNLLITLAAIAGVILLLFSLYYVDRRLVLALEKQQNLFLERQMTAWKEEEKQLSSFRHDFKNHMLCIKNLISDGKETEALEYLNSMTHTVNSLSPHISTGNVYADAIIREKLVLAQAEGIQLETDLIFPPSEMLSPMDLCIILSNALDNALEACSRLSEKETKAVQAVSYVRHSCLMIEIKNPLPSPKLDRADIFVSTKEDSRLHGIGLTNIHQAVERCHGTLSLSAQDNIFHFSLMIPLTL</sequence>
<keyword evidence="8" id="KW-1185">Reference proteome</keyword>
<feature type="transmembrane region" description="Helical" evidence="4">
    <location>
        <begin position="34"/>
        <end position="53"/>
    </location>
</feature>
<accession>A0ABY7AAE5</accession>
<evidence type="ECO:0000256" key="4">
    <source>
        <dbReference type="SAM" id="Phobius"/>
    </source>
</evidence>